<feature type="non-terminal residue" evidence="3">
    <location>
        <position position="179"/>
    </location>
</feature>
<feature type="compositionally biased region" description="Low complexity" evidence="1">
    <location>
        <begin position="137"/>
        <end position="157"/>
    </location>
</feature>
<sequence>MRGRTMVRGKTGRSAMLAACLIAAAPARAEIQVLAARITAGELWVLGAADDPEAEVSLDGRFATRADSRGRFEFRLVYHPATCIVTLRAGRQERGAVVGECGQQGPPGPEGRAESRTVAGPPGPPGPAGPQGEPGPRGEAGPPGAPGPQGEAGPRGEAGPEGGQGPRGETGPRGPCPPS</sequence>
<dbReference type="GO" id="GO:0030020">
    <property type="term" value="F:extracellular matrix structural constituent conferring tensile strength"/>
    <property type="evidence" value="ECO:0007669"/>
    <property type="project" value="TreeGrafter"/>
</dbReference>
<dbReference type="GO" id="GO:0030198">
    <property type="term" value="P:extracellular matrix organization"/>
    <property type="evidence" value="ECO:0007669"/>
    <property type="project" value="TreeGrafter"/>
</dbReference>
<reference evidence="3 4" key="1">
    <citation type="submission" date="2015-03" db="EMBL/GenBank/DDBJ databases">
        <title>Genome sequencing of Methylobacterium variabile DSM 16961.</title>
        <authorList>
            <person name="Chaudhry V."/>
            <person name="Patil P.B."/>
        </authorList>
    </citation>
    <scope>NUCLEOTIDE SEQUENCE [LARGE SCALE GENOMIC DNA]</scope>
    <source>
        <strain evidence="3 4">DSM 16961</strain>
    </source>
</reference>
<evidence type="ECO:0000256" key="1">
    <source>
        <dbReference type="SAM" id="MobiDB-lite"/>
    </source>
</evidence>
<proteinExistence type="predicted"/>
<dbReference type="InterPro" id="IPR050149">
    <property type="entry name" value="Collagen_superfamily"/>
</dbReference>
<evidence type="ECO:0000313" key="4">
    <source>
        <dbReference type="Proteomes" id="UP000035955"/>
    </source>
</evidence>
<dbReference type="PANTHER" id="PTHR24023">
    <property type="entry name" value="COLLAGEN ALPHA"/>
    <property type="match status" value="1"/>
</dbReference>
<feature type="signal peptide" evidence="2">
    <location>
        <begin position="1"/>
        <end position="29"/>
    </location>
</feature>
<comment type="caution">
    <text evidence="3">The sequence shown here is derived from an EMBL/GenBank/DDBJ whole genome shotgun (WGS) entry which is preliminary data.</text>
</comment>
<evidence type="ECO:0008006" key="5">
    <source>
        <dbReference type="Google" id="ProtNLM"/>
    </source>
</evidence>
<dbReference type="GO" id="GO:0005615">
    <property type="term" value="C:extracellular space"/>
    <property type="evidence" value="ECO:0007669"/>
    <property type="project" value="TreeGrafter"/>
</dbReference>
<feature type="region of interest" description="Disordered" evidence="1">
    <location>
        <begin position="98"/>
        <end position="179"/>
    </location>
</feature>
<dbReference type="PATRIC" id="fig|298794.3.peg.4781"/>
<protein>
    <recommendedName>
        <fullName evidence="5">Collagen triple helix repeat protein</fullName>
    </recommendedName>
</protein>
<keyword evidence="4" id="KW-1185">Reference proteome</keyword>
<gene>
    <name evidence="3" type="ORF">VQ02_31735</name>
</gene>
<evidence type="ECO:0000256" key="2">
    <source>
        <dbReference type="SAM" id="SignalP"/>
    </source>
</evidence>
<organism evidence="3 4">
    <name type="scientific">Methylobacterium variabile</name>
    <dbReference type="NCBI Taxonomy" id="298794"/>
    <lineage>
        <taxon>Bacteria</taxon>
        <taxon>Pseudomonadati</taxon>
        <taxon>Pseudomonadota</taxon>
        <taxon>Alphaproteobacteria</taxon>
        <taxon>Hyphomicrobiales</taxon>
        <taxon>Methylobacteriaceae</taxon>
        <taxon>Methylobacterium</taxon>
    </lineage>
</organism>
<dbReference type="EMBL" id="LABY01000302">
    <property type="protein sequence ID" value="KMO28406.1"/>
    <property type="molecule type" value="Genomic_DNA"/>
</dbReference>
<name>A0A0J6UQR6_9HYPH</name>
<feature type="compositionally biased region" description="Gly residues" evidence="1">
    <location>
        <begin position="159"/>
        <end position="168"/>
    </location>
</feature>
<dbReference type="InterPro" id="IPR008160">
    <property type="entry name" value="Collagen"/>
</dbReference>
<feature type="chain" id="PRO_5005282500" description="Collagen triple helix repeat protein" evidence="2">
    <location>
        <begin position="30"/>
        <end position="179"/>
    </location>
</feature>
<dbReference type="AlphaFoldDB" id="A0A0J6UQR6"/>
<accession>A0A0J6UQR6</accession>
<dbReference type="PANTHER" id="PTHR24023:SF1082">
    <property type="entry name" value="COLLAGEN TRIPLE HELIX REPEAT"/>
    <property type="match status" value="1"/>
</dbReference>
<evidence type="ECO:0000313" key="3">
    <source>
        <dbReference type="EMBL" id="KMO28406.1"/>
    </source>
</evidence>
<dbReference type="GO" id="GO:0031012">
    <property type="term" value="C:extracellular matrix"/>
    <property type="evidence" value="ECO:0007669"/>
    <property type="project" value="TreeGrafter"/>
</dbReference>
<dbReference type="Pfam" id="PF01391">
    <property type="entry name" value="Collagen"/>
    <property type="match status" value="1"/>
</dbReference>
<dbReference type="Proteomes" id="UP000035955">
    <property type="component" value="Unassembled WGS sequence"/>
</dbReference>
<keyword evidence="2" id="KW-0732">Signal</keyword>